<sequence length="92" mass="10566">MVTGEFNGEWEGLTEVEKEEYCPFNDQAVTDGSKVIHEVSVISEDRNDVVKKVCDSSDERYQAAQEVGERSHQRNNNKMAKESNDKWDVKKI</sequence>
<protein>
    <submittedName>
        <fullName evidence="2">(apollo) hypothetical protein</fullName>
    </submittedName>
</protein>
<gene>
    <name evidence="2" type="ORF">PAPOLLO_LOCUS27646</name>
</gene>
<comment type="caution">
    <text evidence="2">The sequence shown here is derived from an EMBL/GenBank/DDBJ whole genome shotgun (WGS) entry which is preliminary data.</text>
</comment>
<accession>A0A8S3YE42</accession>
<proteinExistence type="predicted"/>
<dbReference type="Proteomes" id="UP000691718">
    <property type="component" value="Unassembled WGS sequence"/>
</dbReference>
<reference evidence="2" key="1">
    <citation type="submission" date="2021-04" db="EMBL/GenBank/DDBJ databases">
        <authorList>
            <person name="Tunstrom K."/>
        </authorList>
    </citation>
    <scope>NUCLEOTIDE SEQUENCE</scope>
</reference>
<keyword evidence="3" id="KW-1185">Reference proteome</keyword>
<dbReference type="AlphaFoldDB" id="A0A8S3YE42"/>
<feature type="region of interest" description="Disordered" evidence="1">
    <location>
        <begin position="61"/>
        <end position="92"/>
    </location>
</feature>
<feature type="compositionally biased region" description="Basic and acidic residues" evidence="1">
    <location>
        <begin position="79"/>
        <end position="92"/>
    </location>
</feature>
<evidence type="ECO:0000313" key="3">
    <source>
        <dbReference type="Proteomes" id="UP000691718"/>
    </source>
</evidence>
<dbReference type="EMBL" id="CAJQZP010001679">
    <property type="protein sequence ID" value="CAG5058610.1"/>
    <property type="molecule type" value="Genomic_DNA"/>
</dbReference>
<dbReference type="OrthoDB" id="10035668at2759"/>
<name>A0A8S3YE42_PARAO</name>
<organism evidence="2 3">
    <name type="scientific">Parnassius apollo</name>
    <name type="common">Apollo butterfly</name>
    <name type="synonym">Papilio apollo</name>
    <dbReference type="NCBI Taxonomy" id="110799"/>
    <lineage>
        <taxon>Eukaryota</taxon>
        <taxon>Metazoa</taxon>
        <taxon>Ecdysozoa</taxon>
        <taxon>Arthropoda</taxon>
        <taxon>Hexapoda</taxon>
        <taxon>Insecta</taxon>
        <taxon>Pterygota</taxon>
        <taxon>Neoptera</taxon>
        <taxon>Endopterygota</taxon>
        <taxon>Lepidoptera</taxon>
        <taxon>Glossata</taxon>
        <taxon>Ditrysia</taxon>
        <taxon>Papilionoidea</taxon>
        <taxon>Papilionidae</taxon>
        <taxon>Parnassiinae</taxon>
        <taxon>Parnassini</taxon>
        <taxon>Parnassius</taxon>
        <taxon>Parnassius</taxon>
    </lineage>
</organism>
<evidence type="ECO:0000256" key="1">
    <source>
        <dbReference type="SAM" id="MobiDB-lite"/>
    </source>
</evidence>
<evidence type="ECO:0000313" key="2">
    <source>
        <dbReference type="EMBL" id="CAG5058610.1"/>
    </source>
</evidence>
<feature type="compositionally biased region" description="Basic and acidic residues" evidence="1">
    <location>
        <begin position="61"/>
        <end position="72"/>
    </location>
</feature>